<evidence type="ECO:0000313" key="2">
    <source>
        <dbReference type="EMBL" id="MDF3869153.1"/>
    </source>
</evidence>
<name>A0AAW6PJ72_PSEPU</name>
<comment type="caution">
    <text evidence="2">The sequence shown here is derived from an EMBL/GenBank/DDBJ whole genome shotgun (WGS) entry which is preliminary data.</text>
</comment>
<evidence type="ECO:0000313" key="3">
    <source>
        <dbReference type="Proteomes" id="UP001217741"/>
    </source>
</evidence>
<accession>A0AAW6PJ72</accession>
<reference evidence="2" key="1">
    <citation type="submission" date="2023-03" db="EMBL/GenBank/DDBJ databases">
        <title>Draft assemblies of triclosan tolerant bacteria isolated from returned activated sludge.</title>
        <authorList>
            <person name="Van Hamelsveld S."/>
        </authorList>
    </citation>
    <scope>NUCLEOTIDE SEQUENCE</scope>
    <source>
        <strain evidence="2">GW210012_S60</strain>
    </source>
</reference>
<organism evidence="2 3">
    <name type="scientific">Pseudomonas putida</name>
    <name type="common">Arthrobacter siderocapsulatus</name>
    <dbReference type="NCBI Taxonomy" id="303"/>
    <lineage>
        <taxon>Bacteria</taxon>
        <taxon>Pseudomonadati</taxon>
        <taxon>Pseudomonadota</taxon>
        <taxon>Gammaproteobacteria</taxon>
        <taxon>Pseudomonadales</taxon>
        <taxon>Pseudomonadaceae</taxon>
        <taxon>Pseudomonas</taxon>
    </lineage>
</organism>
<feature type="compositionally biased region" description="Basic and acidic residues" evidence="1">
    <location>
        <begin position="1"/>
        <end position="12"/>
    </location>
</feature>
<dbReference type="RefSeq" id="WP_236197747.1">
    <property type="nucleotide sequence ID" value="NZ_BQII01000007.1"/>
</dbReference>
<evidence type="ECO:0000256" key="1">
    <source>
        <dbReference type="SAM" id="MobiDB-lite"/>
    </source>
</evidence>
<dbReference type="Proteomes" id="UP001217741">
    <property type="component" value="Unassembled WGS sequence"/>
</dbReference>
<protein>
    <submittedName>
        <fullName evidence="2">Uncharacterized protein</fullName>
    </submittedName>
</protein>
<dbReference type="EMBL" id="JARJLO010000022">
    <property type="protein sequence ID" value="MDF3869153.1"/>
    <property type="molecule type" value="Genomic_DNA"/>
</dbReference>
<sequence length="69" mass="7742">MKDSEKVRKGMGDMHMVGKSLRNLRPMSQTARKENLEKSRKSIADFKQASRDIHQICAANGLAEPVLMA</sequence>
<feature type="region of interest" description="Disordered" evidence="1">
    <location>
        <begin position="1"/>
        <end position="37"/>
    </location>
</feature>
<dbReference type="AlphaFoldDB" id="A0AAW6PJ72"/>
<proteinExistence type="predicted"/>
<gene>
    <name evidence="2" type="ORF">P3W50_01545</name>
</gene>